<feature type="compositionally biased region" description="Polar residues" evidence="1">
    <location>
        <begin position="1"/>
        <end position="30"/>
    </location>
</feature>
<accession>A0A914Y8F4</accession>
<reference evidence="3" key="1">
    <citation type="submission" date="2022-11" db="UniProtKB">
        <authorList>
            <consortium name="WormBaseParasite"/>
        </authorList>
    </citation>
    <scope>IDENTIFICATION</scope>
</reference>
<name>A0A914Y8F4_9BILA</name>
<sequence>MNNQWLTPFGWNNTPSSSTNQQQFINSNGDQNHIHHLQQQQNQEQLQQQFQHQLHQQHPYPGRDHTLEPSAVFPSAVTNPYVGNYTTAAYGYPSYQNNPAAPQYSGMNSFEQAQIIQPTAFPVYWQANPCPNLQPPSIYGNFANSFAPIPFHLRRASSTTPVSTPPPRLRRQLRNTSYQKKAVPKTFMQAFLEAQRPNYQSSIPNAANYGQLFDTYDVPAPQPFETPGVCIIQKIENENFVPAYQEEPIEDDNDSEKIIDVEK</sequence>
<protein>
    <submittedName>
        <fullName evidence="3">Uncharacterized protein</fullName>
    </submittedName>
</protein>
<feature type="region of interest" description="Disordered" evidence="1">
    <location>
        <begin position="1"/>
        <end position="70"/>
    </location>
</feature>
<proteinExistence type="predicted"/>
<feature type="compositionally biased region" description="Low complexity" evidence="1">
    <location>
        <begin position="37"/>
        <end position="58"/>
    </location>
</feature>
<dbReference type="AlphaFoldDB" id="A0A914Y8F4"/>
<keyword evidence="2" id="KW-1185">Reference proteome</keyword>
<evidence type="ECO:0000313" key="2">
    <source>
        <dbReference type="Proteomes" id="UP000887577"/>
    </source>
</evidence>
<dbReference type="WBParaSite" id="PSU_v2.g15036.t1">
    <property type="protein sequence ID" value="PSU_v2.g15036.t1"/>
    <property type="gene ID" value="PSU_v2.g15036"/>
</dbReference>
<evidence type="ECO:0000256" key="1">
    <source>
        <dbReference type="SAM" id="MobiDB-lite"/>
    </source>
</evidence>
<dbReference type="Proteomes" id="UP000887577">
    <property type="component" value="Unplaced"/>
</dbReference>
<evidence type="ECO:0000313" key="3">
    <source>
        <dbReference type="WBParaSite" id="PSU_v2.g15036.t1"/>
    </source>
</evidence>
<organism evidence="2 3">
    <name type="scientific">Panagrolaimus superbus</name>
    <dbReference type="NCBI Taxonomy" id="310955"/>
    <lineage>
        <taxon>Eukaryota</taxon>
        <taxon>Metazoa</taxon>
        <taxon>Ecdysozoa</taxon>
        <taxon>Nematoda</taxon>
        <taxon>Chromadorea</taxon>
        <taxon>Rhabditida</taxon>
        <taxon>Tylenchina</taxon>
        <taxon>Panagrolaimomorpha</taxon>
        <taxon>Panagrolaimoidea</taxon>
        <taxon>Panagrolaimidae</taxon>
        <taxon>Panagrolaimus</taxon>
    </lineage>
</organism>